<dbReference type="SUPFAM" id="SSF53067">
    <property type="entry name" value="Actin-like ATPase domain"/>
    <property type="match status" value="1"/>
</dbReference>
<dbReference type="RefSeq" id="WP_032550622.1">
    <property type="nucleotide sequence ID" value="NZ_JFFR01000012.1"/>
</dbReference>
<dbReference type="InterPro" id="IPR000600">
    <property type="entry name" value="ROK"/>
</dbReference>
<keyword evidence="2" id="KW-1185">Reference proteome</keyword>
<name>A0A066UTK4_9VIBR</name>
<dbReference type="AlphaFoldDB" id="A0A066UTK4"/>
<dbReference type="InterPro" id="IPR043129">
    <property type="entry name" value="ATPase_NBD"/>
</dbReference>
<comment type="caution">
    <text evidence="1">The sequence shown here is derived from an EMBL/GenBank/DDBJ whole genome shotgun (WGS) entry which is preliminary data.</text>
</comment>
<protein>
    <submittedName>
        <fullName evidence="1">ROK family transcriptional regulator</fullName>
    </submittedName>
</protein>
<gene>
    <name evidence="1" type="ORF">VFDL14_18330</name>
</gene>
<dbReference type="EMBL" id="JFFR01000012">
    <property type="protein sequence ID" value="KDN29202.1"/>
    <property type="molecule type" value="Genomic_DNA"/>
</dbReference>
<evidence type="ECO:0000313" key="2">
    <source>
        <dbReference type="Proteomes" id="UP000027219"/>
    </source>
</evidence>
<dbReference type="STRING" id="212667.VFDL14_18330"/>
<dbReference type="Proteomes" id="UP000027219">
    <property type="component" value="Unassembled WGS sequence"/>
</dbReference>
<dbReference type="Gene3D" id="3.30.420.40">
    <property type="match status" value="1"/>
</dbReference>
<proteinExistence type="predicted"/>
<sequence>MSDSVVMGISIDPQSIHSVTNTSSGREVYRNVQNCPDDFPKLSERLKQLVSSNVWRFGKVTTVVISVCEHLQTFSNGRNSRLSQVNAAQLAIDLSNHFGFDCSVVSTSQAGLASDCNILDVDNGSVLSLSLDIGCSLSFYKNGKWSAQSLCRHWAHSPLPDFQWLIDGLTPVCRCGREACIEQFLSIEGIERQYHQVVLQDRSLADIFSGVEEGDIHSTRVYRAFIDQLARSLLLPIEELAPKQLVLSGFATTYPSLNKELRVALSRYHSSDSLPVISQNSQDSFVFAYGAALMAIKNNNNHLRS</sequence>
<organism evidence="1 2">
    <name type="scientific">Vibrio fortis</name>
    <dbReference type="NCBI Taxonomy" id="212667"/>
    <lineage>
        <taxon>Bacteria</taxon>
        <taxon>Pseudomonadati</taxon>
        <taxon>Pseudomonadota</taxon>
        <taxon>Gammaproteobacteria</taxon>
        <taxon>Vibrionales</taxon>
        <taxon>Vibrionaceae</taxon>
        <taxon>Vibrio</taxon>
    </lineage>
</organism>
<accession>A0A066UTK4</accession>
<dbReference type="OrthoDB" id="5850413at2"/>
<dbReference type="Pfam" id="PF00480">
    <property type="entry name" value="ROK"/>
    <property type="match status" value="1"/>
</dbReference>
<reference evidence="1 2" key="1">
    <citation type="submission" date="2014-02" db="EMBL/GenBank/DDBJ databases">
        <title>Vibrio fortis Dalian14 Genome Sequencing.</title>
        <authorList>
            <person name="Wang Y."/>
            <person name="Song L."/>
            <person name="Liu G."/>
            <person name="Ding J."/>
        </authorList>
    </citation>
    <scope>NUCLEOTIDE SEQUENCE [LARGE SCALE GENOMIC DNA]</scope>
    <source>
        <strain evidence="1 2">Dalian14</strain>
    </source>
</reference>
<evidence type="ECO:0000313" key="1">
    <source>
        <dbReference type="EMBL" id="KDN29202.1"/>
    </source>
</evidence>